<accession>A0A139AF73</accession>
<name>A0A139AF73_GONPJ</name>
<evidence type="ECO:0000313" key="1">
    <source>
        <dbReference type="EMBL" id="KXS15472.1"/>
    </source>
</evidence>
<reference evidence="1 2" key="1">
    <citation type="journal article" date="2015" name="Genome Biol. Evol.">
        <title>Phylogenomic analyses indicate that early fungi evolved digesting cell walls of algal ancestors of land plants.</title>
        <authorList>
            <person name="Chang Y."/>
            <person name="Wang S."/>
            <person name="Sekimoto S."/>
            <person name="Aerts A.L."/>
            <person name="Choi C."/>
            <person name="Clum A."/>
            <person name="LaButti K.M."/>
            <person name="Lindquist E.A."/>
            <person name="Yee Ngan C."/>
            <person name="Ohm R.A."/>
            <person name="Salamov A.A."/>
            <person name="Grigoriev I.V."/>
            <person name="Spatafora J.W."/>
            <person name="Berbee M.L."/>
        </authorList>
    </citation>
    <scope>NUCLEOTIDE SEQUENCE [LARGE SCALE GENOMIC DNA]</scope>
    <source>
        <strain evidence="1 2">JEL478</strain>
    </source>
</reference>
<dbReference type="Proteomes" id="UP000070544">
    <property type="component" value="Unassembled WGS sequence"/>
</dbReference>
<proteinExistence type="predicted"/>
<protein>
    <submittedName>
        <fullName evidence="1">Uncharacterized protein</fullName>
    </submittedName>
</protein>
<organism evidence="1 2">
    <name type="scientific">Gonapodya prolifera (strain JEL478)</name>
    <name type="common">Monoblepharis prolifera</name>
    <dbReference type="NCBI Taxonomy" id="1344416"/>
    <lineage>
        <taxon>Eukaryota</taxon>
        <taxon>Fungi</taxon>
        <taxon>Fungi incertae sedis</taxon>
        <taxon>Chytridiomycota</taxon>
        <taxon>Chytridiomycota incertae sedis</taxon>
        <taxon>Monoblepharidomycetes</taxon>
        <taxon>Monoblepharidales</taxon>
        <taxon>Gonapodyaceae</taxon>
        <taxon>Gonapodya</taxon>
    </lineage>
</organism>
<dbReference type="AlphaFoldDB" id="A0A139AF73"/>
<sequence>MTCGMDFAPVPFTKVAGKTVSNLTPARKRDDKGNVFILFGSELPQDSAFLSNVLMIPTSPEAAWYAVLQIFIPDPHLLLNDDAKRYDPPPIVEIASKEEWECGERS</sequence>
<keyword evidence="2" id="KW-1185">Reference proteome</keyword>
<dbReference type="EMBL" id="KQ965762">
    <property type="protein sequence ID" value="KXS15472.1"/>
    <property type="molecule type" value="Genomic_DNA"/>
</dbReference>
<evidence type="ECO:0000313" key="2">
    <source>
        <dbReference type="Proteomes" id="UP000070544"/>
    </source>
</evidence>
<gene>
    <name evidence="1" type="ORF">M427DRAFT_155392</name>
</gene>